<gene>
    <name evidence="2" type="ORF">V6N11_076605</name>
</gene>
<protein>
    <submittedName>
        <fullName evidence="2">Uncharacterized protein</fullName>
    </submittedName>
</protein>
<keyword evidence="3" id="KW-1185">Reference proteome</keyword>
<feature type="compositionally biased region" description="Low complexity" evidence="1">
    <location>
        <begin position="74"/>
        <end position="85"/>
    </location>
</feature>
<accession>A0ABR2Q6R2</accession>
<dbReference type="Proteomes" id="UP001396334">
    <property type="component" value="Unassembled WGS sequence"/>
</dbReference>
<organism evidence="2 3">
    <name type="scientific">Hibiscus sabdariffa</name>
    <name type="common">roselle</name>
    <dbReference type="NCBI Taxonomy" id="183260"/>
    <lineage>
        <taxon>Eukaryota</taxon>
        <taxon>Viridiplantae</taxon>
        <taxon>Streptophyta</taxon>
        <taxon>Embryophyta</taxon>
        <taxon>Tracheophyta</taxon>
        <taxon>Spermatophyta</taxon>
        <taxon>Magnoliopsida</taxon>
        <taxon>eudicotyledons</taxon>
        <taxon>Gunneridae</taxon>
        <taxon>Pentapetalae</taxon>
        <taxon>rosids</taxon>
        <taxon>malvids</taxon>
        <taxon>Malvales</taxon>
        <taxon>Malvaceae</taxon>
        <taxon>Malvoideae</taxon>
        <taxon>Hibiscus</taxon>
    </lineage>
</organism>
<feature type="region of interest" description="Disordered" evidence="1">
    <location>
        <begin position="74"/>
        <end position="107"/>
    </location>
</feature>
<dbReference type="EMBL" id="JBBPBN010000045">
    <property type="protein sequence ID" value="KAK8996368.1"/>
    <property type="molecule type" value="Genomic_DNA"/>
</dbReference>
<evidence type="ECO:0000313" key="2">
    <source>
        <dbReference type="EMBL" id="KAK8996368.1"/>
    </source>
</evidence>
<evidence type="ECO:0000256" key="1">
    <source>
        <dbReference type="SAM" id="MobiDB-lite"/>
    </source>
</evidence>
<sequence>MTPVSSALCPQLPRRLLDLVVLGQGNRLSFDDGLYFRGPVALPPDLWCRGKNGILLGDDGPRGVGSAIRELVQPSTSASASLPSPKDLFETSSDYPTTSQTPHPSDG</sequence>
<proteinExistence type="predicted"/>
<name>A0ABR2Q6R2_9ROSI</name>
<comment type="caution">
    <text evidence="2">The sequence shown here is derived from an EMBL/GenBank/DDBJ whole genome shotgun (WGS) entry which is preliminary data.</text>
</comment>
<feature type="compositionally biased region" description="Polar residues" evidence="1">
    <location>
        <begin position="90"/>
        <end position="107"/>
    </location>
</feature>
<reference evidence="2 3" key="1">
    <citation type="journal article" date="2024" name="G3 (Bethesda)">
        <title>Genome assembly of Hibiscus sabdariffa L. provides insights into metabolisms of medicinal natural products.</title>
        <authorList>
            <person name="Kim T."/>
        </authorList>
    </citation>
    <scope>NUCLEOTIDE SEQUENCE [LARGE SCALE GENOMIC DNA]</scope>
    <source>
        <strain evidence="2">TK-2024</strain>
        <tissue evidence="2">Old leaves</tissue>
    </source>
</reference>
<evidence type="ECO:0000313" key="3">
    <source>
        <dbReference type="Proteomes" id="UP001396334"/>
    </source>
</evidence>